<dbReference type="Proteomes" id="UP000813385">
    <property type="component" value="Unassembled WGS sequence"/>
</dbReference>
<feature type="region of interest" description="Disordered" evidence="1">
    <location>
        <begin position="213"/>
        <end position="301"/>
    </location>
</feature>
<feature type="compositionally biased region" description="Acidic residues" evidence="1">
    <location>
        <begin position="49"/>
        <end position="74"/>
    </location>
</feature>
<dbReference type="GO" id="GO:0000462">
    <property type="term" value="P:maturation of SSU-rRNA from tricistronic rRNA transcript (SSU-rRNA, 5.8S rRNA, LSU-rRNA)"/>
    <property type="evidence" value="ECO:0007669"/>
    <property type="project" value="TreeGrafter"/>
</dbReference>
<feature type="compositionally biased region" description="Basic residues" evidence="1">
    <location>
        <begin position="1"/>
        <end position="10"/>
    </location>
</feature>
<organism evidence="2 3">
    <name type="scientific">Plectosphaerella cucumerina</name>
    <dbReference type="NCBI Taxonomy" id="40658"/>
    <lineage>
        <taxon>Eukaryota</taxon>
        <taxon>Fungi</taxon>
        <taxon>Dikarya</taxon>
        <taxon>Ascomycota</taxon>
        <taxon>Pezizomycotina</taxon>
        <taxon>Sordariomycetes</taxon>
        <taxon>Hypocreomycetidae</taxon>
        <taxon>Glomerellales</taxon>
        <taxon>Plectosphaerellaceae</taxon>
        <taxon>Plectosphaerella</taxon>
    </lineage>
</organism>
<feature type="compositionally biased region" description="Gly residues" evidence="1">
    <location>
        <begin position="277"/>
        <end position="301"/>
    </location>
</feature>
<keyword evidence="3" id="KW-1185">Reference proteome</keyword>
<dbReference type="PANTHER" id="PTHR28096">
    <property type="entry name" value="PROTEIN FAF1"/>
    <property type="match status" value="1"/>
</dbReference>
<sequence>MPSVLGKRKARVVEPKEETEDIQDVFRRHFEAQFKPLRTSKKTKQPVQEEPEEEEAAADDDAWDGLSDDSEEDTAPVVEVVDHTSSQAHDPKALMSKRELKAFMSSRPPSAVTKPAPAAPAPESDDETERSLRAQDLALQRLLSESHLLSSYTPDAAHSTGASQKLFASGKLRHRTTDMRIQALATSSAPLSKAPDSLFEQKKMPMAMRKRIVATRDAREDKRRREAKENGIILEREKKKPERNDRSKRERAIDGPEVGRMRGAELRLSERDVRSIEGGGGGRGRGRGGGRGGRGGPRGRR</sequence>
<dbReference type="PANTHER" id="PTHR28096:SF1">
    <property type="entry name" value="PROTEIN FAF1"/>
    <property type="match status" value="1"/>
</dbReference>
<protein>
    <submittedName>
        <fullName evidence="2">Uncharacterized protein</fullName>
    </submittedName>
</protein>
<feature type="compositionally biased region" description="Basic and acidic residues" evidence="1">
    <location>
        <begin position="214"/>
        <end position="275"/>
    </location>
</feature>
<gene>
    <name evidence="2" type="ORF">B0T11DRAFT_288690</name>
</gene>
<dbReference type="OrthoDB" id="5556956at2759"/>
<dbReference type="AlphaFoldDB" id="A0A8K0TBK9"/>
<dbReference type="GO" id="GO:0005730">
    <property type="term" value="C:nucleolus"/>
    <property type="evidence" value="ECO:0007669"/>
    <property type="project" value="TreeGrafter"/>
</dbReference>
<name>A0A8K0TBK9_9PEZI</name>
<evidence type="ECO:0000256" key="1">
    <source>
        <dbReference type="SAM" id="MobiDB-lite"/>
    </source>
</evidence>
<dbReference type="InterPro" id="IPR053030">
    <property type="entry name" value="Ribosomal_biogenesis_FAF1-like"/>
</dbReference>
<comment type="caution">
    <text evidence="2">The sequence shown here is derived from an EMBL/GenBank/DDBJ whole genome shotgun (WGS) entry which is preliminary data.</text>
</comment>
<reference evidence="2" key="1">
    <citation type="journal article" date="2021" name="Nat. Commun.">
        <title>Genetic determinants of endophytism in the Arabidopsis root mycobiome.</title>
        <authorList>
            <person name="Mesny F."/>
            <person name="Miyauchi S."/>
            <person name="Thiergart T."/>
            <person name="Pickel B."/>
            <person name="Atanasova L."/>
            <person name="Karlsson M."/>
            <person name="Huettel B."/>
            <person name="Barry K.W."/>
            <person name="Haridas S."/>
            <person name="Chen C."/>
            <person name="Bauer D."/>
            <person name="Andreopoulos W."/>
            <person name="Pangilinan J."/>
            <person name="LaButti K."/>
            <person name="Riley R."/>
            <person name="Lipzen A."/>
            <person name="Clum A."/>
            <person name="Drula E."/>
            <person name="Henrissat B."/>
            <person name="Kohler A."/>
            <person name="Grigoriev I.V."/>
            <person name="Martin F.M."/>
            <person name="Hacquard S."/>
        </authorList>
    </citation>
    <scope>NUCLEOTIDE SEQUENCE</scope>
    <source>
        <strain evidence="2">MPI-CAGE-AT-0016</strain>
    </source>
</reference>
<feature type="region of interest" description="Disordered" evidence="1">
    <location>
        <begin position="31"/>
        <end position="137"/>
    </location>
</feature>
<evidence type="ECO:0000313" key="2">
    <source>
        <dbReference type="EMBL" id="KAH7354468.1"/>
    </source>
</evidence>
<dbReference type="EMBL" id="JAGPXD010000005">
    <property type="protein sequence ID" value="KAH7354468.1"/>
    <property type="molecule type" value="Genomic_DNA"/>
</dbReference>
<proteinExistence type="predicted"/>
<evidence type="ECO:0000313" key="3">
    <source>
        <dbReference type="Proteomes" id="UP000813385"/>
    </source>
</evidence>
<accession>A0A8K0TBK9</accession>
<feature type="compositionally biased region" description="Basic and acidic residues" evidence="1">
    <location>
        <begin position="89"/>
        <end position="101"/>
    </location>
</feature>
<feature type="region of interest" description="Disordered" evidence="1">
    <location>
        <begin position="1"/>
        <end position="20"/>
    </location>
</feature>